<dbReference type="InterPro" id="IPR012341">
    <property type="entry name" value="6hp_glycosidase-like_sf"/>
</dbReference>
<sequence>MIMEGLHLQAQAISSEFARAKAASVYAFMISGSSADNRMNIDLWDWIPGVGVLAIWRYFEKTGSRDALRYLTGWTARNLGKSCVHRTVNSTAPFALLPALHSVAPDDSYTESVRATAQWLMDQAPRTREGAFEHTVTEPAAFPEQVWADTVYMAVLFLAQAAGMLGSAAYAQEALRQLELHLRLLQDDATGVLFHGWNCGERHHMSGARWTRANAWVALGFPCIIQSVAGLADIPAGLSERYVRLMTALLDYQNERGLWHTVLDRPDFYEETSGSAGIAAGIIRAIECGLLDGKHREAADRTAMAIIGRIDEAGRVIGVSGGTPVKESLEDYNLIPFKDTLYGQGLALMLLSEYA</sequence>
<dbReference type="InterPro" id="IPR008928">
    <property type="entry name" value="6-hairpin_glycosidase_sf"/>
</dbReference>
<dbReference type="PANTHER" id="PTHR33886:SF8">
    <property type="entry name" value="UNSATURATED RHAMNOGALACTURONAN HYDROLASE (EUROFUNG)"/>
    <property type="match status" value="1"/>
</dbReference>
<evidence type="ECO:0000313" key="2">
    <source>
        <dbReference type="EMBL" id="UQZ85856.1"/>
    </source>
</evidence>
<evidence type="ECO:0000313" key="3">
    <source>
        <dbReference type="Proteomes" id="UP001057134"/>
    </source>
</evidence>
<reference evidence="2" key="2">
    <citation type="journal article" date="2021" name="J Anim Sci Technol">
        <title>Complete genome sequence of Paenibacillus konkukensis sp. nov. SK3146 as a potential probiotic strain.</title>
        <authorList>
            <person name="Jung H.I."/>
            <person name="Park S."/>
            <person name="Niu K.M."/>
            <person name="Lee S.W."/>
            <person name="Kothari D."/>
            <person name="Yi K.J."/>
            <person name="Kim S.K."/>
        </authorList>
    </citation>
    <scope>NUCLEOTIDE SEQUENCE</scope>
    <source>
        <strain evidence="2">SK3146</strain>
    </source>
</reference>
<name>A0ABY4RVZ5_9BACL</name>
<dbReference type="InterPro" id="IPR010905">
    <property type="entry name" value="Glyco_hydro_88"/>
</dbReference>
<dbReference type="Pfam" id="PF07470">
    <property type="entry name" value="Glyco_hydro_88"/>
    <property type="match status" value="1"/>
</dbReference>
<dbReference type="Proteomes" id="UP001057134">
    <property type="component" value="Chromosome"/>
</dbReference>
<dbReference type="EC" id="3.2.1.172" evidence="2"/>
<proteinExistence type="predicted"/>
<accession>A0ABY4RVZ5</accession>
<gene>
    <name evidence="2" type="primary">yesR_3</name>
    <name evidence="2" type="ORF">SK3146_05146</name>
</gene>
<reference evidence="2" key="1">
    <citation type="submission" date="2018-02" db="EMBL/GenBank/DDBJ databases">
        <authorList>
            <person name="Kim S.-K."/>
            <person name="Jung H.-I."/>
            <person name="Lee S.-W."/>
        </authorList>
    </citation>
    <scope>NUCLEOTIDE SEQUENCE</scope>
    <source>
        <strain evidence="2">SK3146</strain>
    </source>
</reference>
<dbReference type="InterPro" id="IPR052043">
    <property type="entry name" value="PolySaccharide_Degr_Enz"/>
</dbReference>
<dbReference type="GO" id="GO:0102211">
    <property type="term" value="F:unsaturated rhamnogalacturonyl hydrolase activity"/>
    <property type="evidence" value="ECO:0007669"/>
    <property type="project" value="UniProtKB-EC"/>
</dbReference>
<evidence type="ECO:0000256" key="1">
    <source>
        <dbReference type="ARBA" id="ARBA00022801"/>
    </source>
</evidence>
<protein>
    <submittedName>
        <fullName evidence="2">Unsaturated rhamnogalacturonyl hydrolase YesR</fullName>
        <ecNumber evidence="2">3.2.1.172</ecNumber>
    </submittedName>
</protein>
<dbReference type="EMBL" id="CP027059">
    <property type="protein sequence ID" value="UQZ85856.1"/>
    <property type="molecule type" value="Genomic_DNA"/>
</dbReference>
<dbReference type="PANTHER" id="PTHR33886">
    <property type="entry name" value="UNSATURATED RHAMNOGALACTURONAN HYDROLASE (EUROFUNG)"/>
    <property type="match status" value="1"/>
</dbReference>
<keyword evidence="3" id="KW-1185">Reference proteome</keyword>
<keyword evidence="1 2" id="KW-0378">Hydrolase</keyword>
<dbReference type="Gene3D" id="1.50.10.10">
    <property type="match status" value="1"/>
</dbReference>
<dbReference type="SUPFAM" id="SSF48208">
    <property type="entry name" value="Six-hairpin glycosidases"/>
    <property type="match status" value="1"/>
</dbReference>
<organism evidence="2 3">
    <name type="scientific">Paenibacillus konkukensis</name>
    <dbReference type="NCBI Taxonomy" id="2020716"/>
    <lineage>
        <taxon>Bacteria</taxon>
        <taxon>Bacillati</taxon>
        <taxon>Bacillota</taxon>
        <taxon>Bacilli</taxon>
        <taxon>Bacillales</taxon>
        <taxon>Paenibacillaceae</taxon>
        <taxon>Paenibacillus</taxon>
    </lineage>
</organism>
<keyword evidence="2" id="KW-0326">Glycosidase</keyword>